<proteinExistence type="inferred from homology"/>
<keyword evidence="3" id="KW-0808">Transferase</keyword>
<evidence type="ECO:0000313" key="9">
    <source>
        <dbReference type="Proteomes" id="UP001642520"/>
    </source>
</evidence>
<keyword evidence="9" id="KW-1185">Reference proteome</keyword>
<gene>
    <name evidence="8" type="ORF">XYLVIOL_LOCUS3217</name>
</gene>
<comment type="similarity">
    <text evidence="1">Belongs to the eukaryotic-type primase small subunit family.</text>
</comment>
<evidence type="ECO:0000256" key="4">
    <source>
        <dbReference type="ARBA" id="ARBA00026139"/>
    </source>
</evidence>
<sequence>MYSIDVRTFYGSETIAKQEAEVKEVSNKPHWVKEFRRMPSNILGPREFWMEFEKQAEALDTAFKESDDFDMLCTFVYQRDNGYRKFVVAHPERYWWYYEHRSAEKRCSYEIIPENCPCRLYLDLEYSIELNPLNDGPSMTSTLIDIFCTYLLTRWGIPCNKYNVVNLDSSTDEKFSRHLIFNVKDVAFKNNYHVGSLVKSVCKDILDYLISPEETQYNVLSCFDRTKLERLVVETKKGKKLFIDTAVYTKNRHFRIYKSTKWGKQSNLILSSDCKYIPSNSNNDKELSLFLDSLVSYFVTRKDLILLECSDSGAVDTKCFKGEIRYNYCENNNNYSKYPVLDKYIRTLIHPGKIRVCKYFEAVKILVYETSGYRYCENIDRCHKSNNVFLIVDLRNKTVYQKCHDEDCFGFKSTPRQLPVEICFQMDEENDVLLSCSVITEGIA</sequence>
<evidence type="ECO:0000256" key="1">
    <source>
        <dbReference type="ARBA" id="ARBA00009762"/>
    </source>
</evidence>
<protein>
    <recommendedName>
        <fullName evidence="4">DNA-directed primase/polymerase protein</fullName>
        <ecNumber evidence="6">2.7.7.102</ecNumber>
        <ecNumber evidence="2">2.7.7.7</ecNumber>
    </recommendedName>
</protein>
<dbReference type="EC" id="2.7.7.7" evidence="2"/>
<evidence type="ECO:0000256" key="2">
    <source>
        <dbReference type="ARBA" id="ARBA00012417"/>
    </source>
</evidence>
<evidence type="ECO:0000256" key="6">
    <source>
        <dbReference type="ARBA" id="ARBA00044768"/>
    </source>
</evidence>
<evidence type="ECO:0000313" key="8">
    <source>
        <dbReference type="EMBL" id="CAL7938332.1"/>
    </source>
</evidence>
<reference evidence="8 9" key="1">
    <citation type="submission" date="2024-08" db="EMBL/GenBank/DDBJ databases">
        <authorList>
            <person name="Will J Nash"/>
            <person name="Angela Man"/>
            <person name="Seanna McTaggart"/>
            <person name="Kendall Baker"/>
            <person name="Tom Barker"/>
            <person name="Leah Catchpole"/>
            <person name="Alex Durrant"/>
            <person name="Karim Gharbi"/>
            <person name="Naomi Irish"/>
            <person name="Gemy Kaithakottil"/>
            <person name="Debby Ku"/>
            <person name="Aaliyah Providence"/>
            <person name="Felix Shaw"/>
            <person name="David Swarbreck"/>
            <person name="Chris Watkins"/>
            <person name="Ann M. McCartney"/>
            <person name="Giulio Formenti"/>
            <person name="Alice Mouton"/>
            <person name="Noel Vella"/>
            <person name="Bjorn M von Reumont"/>
            <person name="Adriana Vella"/>
            <person name="Wilfried Haerty"/>
        </authorList>
    </citation>
    <scope>NUCLEOTIDE SEQUENCE [LARGE SCALE GENOMIC DNA]</scope>
</reference>
<keyword evidence="3" id="KW-0239">DNA-directed DNA polymerase</keyword>
<evidence type="ECO:0000256" key="7">
    <source>
        <dbReference type="ARBA" id="ARBA00047303"/>
    </source>
</evidence>
<accession>A0ABP1NEP3</accession>
<dbReference type="PANTHER" id="PTHR31399:SF0">
    <property type="entry name" value="DNA-DIRECTED PRIMASE_POLYMERASE PROTEIN"/>
    <property type="match status" value="1"/>
</dbReference>
<dbReference type="EMBL" id="CAXAJV020001288">
    <property type="protein sequence ID" value="CAL7938332.1"/>
    <property type="molecule type" value="Genomic_DNA"/>
</dbReference>
<name>A0ABP1NEP3_XYLVO</name>
<dbReference type="InterPro" id="IPR044917">
    <property type="entry name" value="PRIMPOL"/>
</dbReference>
<keyword evidence="3" id="KW-0548">Nucleotidyltransferase</keyword>
<dbReference type="Pfam" id="PF03121">
    <property type="entry name" value="Herpes_UL52"/>
    <property type="match status" value="1"/>
</dbReference>
<organism evidence="8 9">
    <name type="scientific">Xylocopa violacea</name>
    <name type="common">Violet carpenter bee</name>
    <name type="synonym">Apis violacea</name>
    <dbReference type="NCBI Taxonomy" id="135666"/>
    <lineage>
        <taxon>Eukaryota</taxon>
        <taxon>Metazoa</taxon>
        <taxon>Ecdysozoa</taxon>
        <taxon>Arthropoda</taxon>
        <taxon>Hexapoda</taxon>
        <taxon>Insecta</taxon>
        <taxon>Pterygota</taxon>
        <taxon>Neoptera</taxon>
        <taxon>Endopterygota</taxon>
        <taxon>Hymenoptera</taxon>
        <taxon>Apocrita</taxon>
        <taxon>Aculeata</taxon>
        <taxon>Apoidea</taxon>
        <taxon>Anthophila</taxon>
        <taxon>Apidae</taxon>
        <taxon>Xylocopa</taxon>
        <taxon>Xylocopa</taxon>
    </lineage>
</organism>
<comment type="catalytic activity">
    <reaction evidence="5">
        <text>ssDNA + n NTP = ssDNA/pppN(pN)n-1 hybrid + (n-1) diphosphate.</text>
        <dbReference type="EC" id="2.7.7.102"/>
    </reaction>
</comment>
<dbReference type="EC" id="2.7.7.102" evidence="6"/>
<evidence type="ECO:0000256" key="5">
    <source>
        <dbReference type="ARBA" id="ARBA00044677"/>
    </source>
</evidence>
<evidence type="ECO:0000256" key="3">
    <source>
        <dbReference type="ARBA" id="ARBA00022932"/>
    </source>
</evidence>
<comment type="caution">
    <text evidence="8">The sequence shown here is derived from an EMBL/GenBank/DDBJ whole genome shotgun (WGS) entry which is preliminary data.</text>
</comment>
<dbReference type="Proteomes" id="UP001642520">
    <property type="component" value="Unassembled WGS sequence"/>
</dbReference>
<comment type="catalytic activity">
    <reaction evidence="7">
        <text>DNA(n) + a 2'-deoxyribonucleoside 5'-triphosphate = DNA(n+1) + diphosphate</text>
        <dbReference type="Rhea" id="RHEA:22508"/>
        <dbReference type="Rhea" id="RHEA-COMP:17339"/>
        <dbReference type="Rhea" id="RHEA-COMP:17340"/>
        <dbReference type="ChEBI" id="CHEBI:33019"/>
        <dbReference type="ChEBI" id="CHEBI:61560"/>
        <dbReference type="ChEBI" id="CHEBI:173112"/>
        <dbReference type="EC" id="2.7.7.7"/>
    </reaction>
    <physiologicalReaction direction="left-to-right" evidence="7">
        <dbReference type="Rhea" id="RHEA:22509"/>
    </physiologicalReaction>
</comment>
<dbReference type="PANTHER" id="PTHR31399">
    <property type="entry name" value="DNA-DIRECTED PRIMASE / POLYMERASE PROTEIN"/>
    <property type="match status" value="1"/>
</dbReference>